<dbReference type="EMBL" id="CM001220">
    <property type="protein sequence ID" value="AES89994.1"/>
    <property type="molecule type" value="Genomic_DNA"/>
</dbReference>
<evidence type="ECO:0000313" key="1">
    <source>
        <dbReference type="EMBL" id="AES89994.1"/>
    </source>
</evidence>
<proteinExistence type="predicted"/>
<dbReference type="Proteomes" id="UP000002051">
    <property type="component" value="Chromosome 4"/>
</dbReference>
<gene>
    <name evidence="1" type="ordered locus">MTR_4g083020</name>
</gene>
<name>G7JHH7_MEDTR</name>
<accession>G7JHH7</accession>
<evidence type="ECO:0000313" key="2">
    <source>
        <dbReference type="EnsemblPlants" id="AES89994"/>
    </source>
</evidence>
<reference evidence="1 3" key="1">
    <citation type="journal article" date="2011" name="Nature">
        <title>The Medicago genome provides insight into the evolution of rhizobial symbioses.</title>
        <authorList>
            <person name="Young N.D."/>
            <person name="Debelle F."/>
            <person name="Oldroyd G.E."/>
            <person name="Geurts R."/>
            <person name="Cannon S.B."/>
            <person name="Udvardi M.K."/>
            <person name="Benedito V.A."/>
            <person name="Mayer K.F."/>
            <person name="Gouzy J."/>
            <person name="Schoof H."/>
            <person name="Van de Peer Y."/>
            <person name="Proost S."/>
            <person name="Cook D.R."/>
            <person name="Meyers B.C."/>
            <person name="Spannagl M."/>
            <person name="Cheung F."/>
            <person name="De Mita S."/>
            <person name="Krishnakumar V."/>
            <person name="Gundlach H."/>
            <person name="Zhou S."/>
            <person name="Mudge J."/>
            <person name="Bharti A.K."/>
            <person name="Murray J.D."/>
            <person name="Naoumkina M.A."/>
            <person name="Rosen B."/>
            <person name="Silverstein K.A."/>
            <person name="Tang H."/>
            <person name="Rombauts S."/>
            <person name="Zhao P.X."/>
            <person name="Zhou P."/>
            <person name="Barbe V."/>
            <person name="Bardou P."/>
            <person name="Bechner M."/>
            <person name="Bellec A."/>
            <person name="Berger A."/>
            <person name="Berges H."/>
            <person name="Bidwell S."/>
            <person name="Bisseling T."/>
            <person name="Choisne N."/>
            <person name="Couloux A."/>
            <person name="Denny R."/>
            <person name="Deshpande S."/>
            <person name="Dai X."/>
            <person name="Doyle J.J."/>
            <person name="Dudez A.M."/>
            <person name="Farmer A.D."/>
            <person name="Fouteau S."/>
            <person name="Franken C."/>
            <person name="Gibelin C."/>
            <person name="Gish J."/>
            <person name="Goldstein S."/>
            <person name="Gonzalez A.J."/>
            <person name="Green P.J."/>
            <person name="Hallab A."/>
            <person name="Hartog M."/>
            <person name="Hua A."/>
            <person name="Humphray S.J."/>
            <person name="Jeong D.H."/>
            <person name="Jing Y."/>
            <person name="Jocker A."/>
            <person name="Kenton S.M."/>
            <person name="Kim D.J."/>
            <person name="Klee K."/>
            <person name="Lai H."/>
            <person name="Lang C."/>
            <person name="Lin S."/>
            <person name="Macmil S.L."/>
            <person name="Magdelenat G."/>
            <person name="Matthews L."/>
            <person name="McCorrison J."/>
            <person name="Monaghan E.L."/>
            <person name="Mun J.H."/>
            <person name="Najar F.Z."/>
            <person name="Nicholson C."/>
            <person name="Noirot C."/>
            <person name="O'Bleness M."/>
            <person name="Paule C.R."/>
            <person name="Poulain J."/>
            <person name="Prion F."/>
            <person name="Qin B."/>
            <person name="Qu C."/>
            <person name="Retzel E.F."/>
            <person name="Riddle C."/>
            <person name="Sallet E."/>
            <person name="Samain S."/>
            <person name="Samson N."/>
            <person name="Sanders I."/>
            <person name="Saurat O."/>
            <person name="Scarpelli C."/>
            <person name="Schiex T."/>
            <person name="Segurens B."/>
            <person name="Severin A.J."/>
            <person name="Sherrier D.J."/>
            <person name="Shi R."/>
            <person name="Sims S."/>
            <person name="Singer S.R."/>
            <person name="Sinharoy S."/>
            <person name="Sterck L."/>
            <person name="Viollet A."/>
            <person name="Wang B.B."/>
            <person name="Wang K."/>
            <person name="Wang M."/>
            <person name="Wang X."/>
            <person name="Warfsmann J."/>
            <person name="Weissenbach J."/>
            <person name="White D.D."/>
            <person name="White J.D."/>
            <person name="Wiley G.B."/>
            <person name="Wincker P."/>
            <person name="Xing Y."/>
            <person name="Yang L."/>
            <person name="Yao Z."/>
            <person name="Ying F."/>
            <person name="Zhai J."/>
            <person name="Zhou L."/>
            <person name="Zuber A."/>
            <person name="Denarie J."/>
            <person name="Dixon R.A."/>
            <person name="May G.D."/>
            <person name="Schwartz D.C."/>
            <person name="Rogers J."/>
            <person name="Quetier F."/>
            <person name="Town C.D."/>
            <person name="Roe B.A."/>
        </authorList>
    </citation>
    <scope>NUCLEOTIDE SEQUENCE [LARGE SCALE GENOMIC DNA]</scope>
    <source>
        <strain evidence="1">A17</strain>
        <strain evidence="2 3">cv. Jemalong A17</strain>
    </source>
</reference>
<dbReference type="EnsemblPlants" id="AES89994">
    <property type="protein sequence ID" value="AES89994"/>
    <property type="gene ID" value="MTR_4g083020"/>
</dbReference>
<dbReference type="Gene3D" id="3.80.10.10">
    <property type="entry name" value="Ribonuclease Inhibitor"/>
    <property type="match status" value="1"/>
</dbReference>
<dbReference type="PaxDb" id="3880-AES89994"/>
<dbReference type="HOGENOM" id="CLU_1498465_0_0_1"/>
<reference evidence="2" key="3">
    <citation type="submission" date="2015-04" db="UniProtKB">
        <authorList>
            <consortium name="EnsemblPlants"/>
        </authorList>
    </citation>
    <scope>IDENTIFICATION</scope>
    <source>
        <strain evidence="2">cv. Jemalong A17</strain>
    </source>
</reference>
<sequence>MFQFCTPCFHFKIYSEPVQDKQALLAFISLTPHSNRVHWNAFDSVFSLYSNGLTGEIPADFSNLTFLRCIYLQKNKFSDEFNSLDSFDSVGSFLKQLHWFNPFLYKQFNSSQWSVNNSKTIRCISTSITSLFSPPPATIPNKTCRYDTMMMMIHRNPLEMGKATTLPLNALLVGDVGQAL</sequence>
<evidence type="ECO:0008006" key="4">
    <source>
        <dbReference type="Google" id="ProtNLM"/>
    </source>
</evidence>
<keyword evidence="3" id="KW-1185">Reference proteome</keyword>
<dbReference type="InterPro" id="IPR032675">
    <property type="entry name" value="LRR_dom_sf"/>
</dbReference>
<dbReference type="AlphaFoldDB" id="G7JHH7"/>
<reference evidence="1 3" key="2">
    <citation type="journal article" date="2014" name="BMC Genomics">
        <title>An improved genome release (version Mt4.0) for the model legume Medicago truncatula.</title>
        <authorList>
            <person name="Tang H."/>
            <person name="Krishnakumar V."/>
            <person name="Bidwell S."/>
            <person name="Rosen B."/>
            <person name="Chan A."/>
            <person name="Zhou S."/>
            <person name="Gentzbittel L."/>
            <person name="Childs K.L."/>
            <person name="Yandell M."/>
            <person name="Gundlach H."/>
            <person name="Mayer K.F."/>
            <person name="Schwartz D.C."/>
            <person name="Town C.D."/>
        </authorList>
    </citation>
    <scope>GENOME REANNOTATION</scope>
    <source>
        <strain evidence="2 3">cv. Jemalong A17</strain>
    </source>
</reference>
<organism evidence="1 3">
    <name type="scientific">Medicago truncatula</name>
    <name type="common">Barrel medic</name>
    <name type="synonym">Medicago tribuloides</name>
    <dbReference type="NCBI Taxonomy" id="3880"/>
    <lineage>
        <taxon>Eukaryota</taxon>
        <taxon>Viridiplantae</taxon>
        <taxon>Streptophyta</taxon>
        <taxon>Embryophyta</taxon>
        <taxon>Tracheophyta</taxon>
        <taxon>Spermatophyta</taxon>
        <taxon>Magnoliopsida</taxon>
        <taxon>eudicotyledons</taxon>
        <taxon>Gunneridae</taxon>
        <taxon>Pentapetalae</taxon>
        <taxon>rosids</taxon>
        <taxon>fabids</taxon>
        <taxon>Fabales</taxon>
        <taxon>Fabaceae</taxon>
        <taxon>Papilionoideae</taxon>
        <taxon>50 kb inversion clade</taxon>
        <taxon>NPAAA clade</taxon>
        <taxon>Hologalegina</taxon>
        <taxon>IRL clade</taxon>
        <taxon>Trifolieae</taxon>
        <taxon>Medicago</taxon>
    </lineage>
</organism>
<dbReference type="SUPFAM" id="SSF52058">
    <property type="entry name" value="L domain-like"/>
    <property type="match status" value="1"/>
</dbReference>
<protein>
    <recommendedName>
        <fullName evidence="4">Non-specific serine/threonine protein kinase</fullName>
    </recommendedName>
</protein>
<evidence type="ECO:0000313" key="3">
    <source>
        <dbReference type="Proteomes" id="UP000002051"/>
    </source>
</evidence>